<keyword evidence="2" id="KW-1185">Reference proteome</keyword>
<accession>A0A517LWP7</accession>
<protein>
    <submittedName>
        <fullName evidence="1">Uncharacterized protein</fullName>
    </submittedName>
</protein>
<evidence type="ECO:0000313" key="1">
    <source>
        <dbReference type="EMBL" id="QDS87030.1"/>
    </source>
</evidence>
<sequence>MSFAFRRSSRKLGHHLPQQHTGESCATLSACVSGFRSHVLDWLQRHRRHRAVEVRPPWDVPLRHPPYTDPRSVTMFGAVAVWGAVLPVAAPSADVGCSADLILSGFVVSSMKCSGASSFADLAAVATLLPGGGARPRASRSSLWSFGDESPAGRILWRSSRASLPCVSF</sequence>
<evidence type="ECO:0000313" key="2">
    <source>
        <dbReference type="Proteomes" id="UP000319557"/>
    </source>
</evidence>
<dbReference type="Proteomes" id="UP000319557">
    <property type="component" value="Chromosome"/>
</dbReference>
<name>A0A517LWP7_9BACT</name>
<proteinExistence type="predicted"/>
<gene>
    <name evidence="1" type="ORF">EC9_12060</name>
</gene>
<reference evidence="1 2" key="1">
    <citation type="submission" date="2019-02" db="EMBL/GenBank/DDBJ databases">
        <title>Deep-cultivation of Planctomycetes and their phenomic and genomic characterization uncovers novel biology.</title>
        <authorList>
            <person name="Wiegand S."/>
            <person name="Jogler M."/>
            <person name="Boedeker C."/>
            <person name="Pinto D."/>
            <person name="Vollmers J."/>
            <person name="Rivas-Marin E."/>
            <person name="Kohn T."/>
            <person name="Peeters S.H."/>
            <person name="Heuer A."/>
            <person name="Rast P."/>
            <person name="Oberbeckmann S."/>
            <person name="Bunk B."/>
            <person name="Jeske O."/>
            <person name="Meyerdierks A."/>
            <person name="Storesund J.E."/>
            <person name="Kallscheuer N."/>
            <person name="Luecker S."/>
            <person name="Lage O.M."/>
            <person name="Pohl T."/>
            <person name="Merkel B.J."/>
            <person name="Hornburger P."/>
            <person name="Mueller R.-W."/>
            <person name="Bruemmer F."/>
            <person name="Labrenz M."/>
            <person name="Spormann A.M."/>
            <person name="Op den Camp H."/>
            <person name="Overmann J."/>
            <person name="Amann R."/>
            <person name="Jetten M.S.M."/>
            <person name="Mascher T."/>
            <person name="Medema M.H."/>
            <person name="Devos D.P."/>
            <person name="Kaster A.-K."/>
            <person name="Ovreas L."/>
            <person name="Rohde M."/>
            <person name="Galperin M.Y."/>
            <person name="Jogler C."/>
        </authorList>
    </citation>
    <scope>NUCLEOTIDE SEQUENCE [LARGE SCALE GENOMIC DNA]</scope>
    <source>
        <strain evidence="1 2">EC9</strain>
    </source>
</reference>
<dbReference type="EMBL" id="CP036261">
    <property type="protein sequence ID" value="QDS87030.1"/>
    <property type="molecule type" value="Genomic_DNA"/>
</dbReference>
<dbReference type="AlphaFoldDB" id="A0A517LWP7"/>
<organism evidence="1 2">
    <name type="scientific">Rosistilla ulvae</name>
    <dbReference type="NCBI Taxonomy" id="1930277"/>
    <lineage>
        <taxon>Bacteria</taxon>
        <taxon>Pseudomonadati</taxon>
        <taxon>Planctomycetota</taxon>
        <taxon>Planctomycetia</taxon>
        <taxon>Pirellulales</taxon>
        <taxon>Pirellulaceae</taxon>
        <taxon>Rosistilla</taxon>
    </lineage>
</organism>
<dbReference type="KEGG" id="ruv:EC9_12060"/>